<feature type="region of interest" description="Disordered" evidence="1">
    <location>
        <begin position="1"/>
        <end position="24"/>
    </location>
</feature>
<keyword evidence="3" id="KW-1185">Reference proteome</keyword>
<dbReference type="Proteomes" id="UP000620124">
    <property type="component" value="Unassembled WGS sequence"/>
</dbReference>
<accession>A0A8H6XNA7</accession>
<name>A0A8H6XNA7_9AGAR</name>
<proteinExistence type="predicted"/>
<evidence type="ECO:0000256" key="1">
    <source>
        <dbReference type="SAM" id="MobiDB-lite"/>
    </source>
</evidence>
<dbReference type="AlphaFoldDB" id="A0A8H6XNA7"/>
<reference evidence="2" key="1">
    <citation type="submission" date="2020-05" db="EMBL/GenBank/DDBJ databases">
        <title>Mycena genomes resolve the evolution of fungal bioluminescence.</title>
        <authorList>
            <person name="Tsai I.J."/>
        </authorList>
    </citation>
    <scope>NUCLEOTIDE SEQUENCE</scope>
    <source>
        <strain evidence="2">CCC161011</strain>
    </source>
</reference>
<evidence type="ECO:0000313" key="3">
    <source>
        <dbReference type="Proteomes" id="UP000620124"/>
    </source>
</evidence>
<protein>
    <submittedName>
        <fullName evidence="2">Uncharacterized protein</fullName>
    </submittedName>
</protein>
<dbReference type="OrthoDB" id="2976378at2759"/>
<gene>
    <name evidence="2" type="ORF">MVEN_01651900</name>
</gene>
<dbReference type="EMBL" id="JACAZI010000014">
    <property type="protein sequence ID" value="KAF7344895.1"/>
    <property type="molecule type" value="Genomic_DNA"/>
</dbReference>
<evidence type="ECO:0000313" key="2">
    <source>
        <dbReference type="EMBL" id="KAF7344895.1"/>
    </source>
</evidence>
<comment type="caution">
    <text evidence="2">The sequence shown here is derived from an EMBL/GenBank/DDBJ whole genome shotgun (WGS) entry which is preliminary data.</text>
</comment>
<organism evidence="2 3">
    <name type="scientific">Mycena venus</name>
    <dbReference type="NCBI Taxonomy" id="2733690"/>
    <lineage>
        <taxon>Eukaryota</taxon>
        <taxon>Fungi</taxon>
        <taxon>Dikarya</taxon>
        <taxon>Basidiomycota</taxon>
        <taxon>Agaricomycotina</taxon>
        <taxon>Agaricomycetes</taxon>
        <taxon>Agaricomycetidae</taxon>
        <taxon>Agaricales</taxon>
        <taxon>Marasmiineae</taxon>
        <taxon>Mycenaceae</taxon>
        <taxon>Mycena</taxon>
    </lineage>
</organism>
<sequence length="210" mass="23948">MVLYPPPLSARTSSHTPTMPHFNSRPATFGELDTAARQNYHVAPDRKLKFEECLSLVAQYREKADQFVLLCPESEEGEANDQVRASGVRTDNTLENLERGYINYTRAQMLIEKIHRDPELEMALTEQQALDLWQTLTTIKSQLHRLKDGLEDISALRRRDPERDPNAIPAFRAADQREEILREAQRTSAHGAAIVQRRGKKTWNGGCVIL</sequence>